<dbReference type="AlphaFoldDB" id="A0A7I4YZC8"/>
<feature type="region of interest" description="Disordered" evidence="1">
    <location>
        <begin position="17"/>
        <end position="47"/>
    </location>
</feature>
<sequence length="47" mass="5282">MSTEVWKGSDVCTLHVGTSSKPFNNASPSPLHEMTSWARNTHMRTTY</sequence>
<evidence type="ECO:0000256" key="1">
    <source>
        <dbReference type="SAM" id="MobiDB-lite"/>
    </source>
</evidence>
<evidence type="ECO:0000313" key="3">
    <source>
        <dbReference type="WBParaSite" id="HCON_00167192-00001"/>
    </source>
</evidence>
<feature type="compositionally biased region" description="Polar residues" evidence="1">
    <location>
        <begin position="17"/>
        <end position="28"/>
    </location>
</feature>
<proteinExistence type="predicted"/>
<dbReference type="WBParaSite" id="HCON_00167192-00001">
    <property type="protein sequence ID" value="HCON_00167192-00001"/>
    <property type="gene ID" value="HCON_00167192"/>
</dbReference>
<evidence type="ECO:0000313" key="2">
    <source>
        <dbReference type="Proteomes" id="UP000025227"/>
    </source>
</evidence>
<feature type="compositionally biased region" description="Polar residues" evidence="1">
    <location>
        <begin position="37"/>
        <end position="47"/>
    </location>
</feature>
<reference evidence="3" key="1">
    <citation type="submission" date="2020-12" db="UniProtKB">
        <authorList>
            <consortium name="WormBaseParasite"/>
        </authorList>
    </citation>
    <scope>IDENTIFICATION</scope>
    <source>
        <strain evidence="3">MHco3</strain>
    </source>
</reference>
<accession>A0A7I4YZC8</accession>
<keyword evidence="2" id="KW-1185">Reference proteome</keyword>
<organism evidence="2 3">
    <name type="scientific">Haemonchus contortus</name>
    <name type="common">Barber pole worm</name>
    <dbReference type="NCBI Taxonomy" id="6289"/>
    <lineage>
        <taxon>Eukaryota</taxon>
        <taxon>Metazoa</taxon>
        <taxon>Ecdysozoa</taxon>
        <taxon>Nematoda</taxon>
        <taxon>Chromadorea</taxon>
        <taxon>Rhabditida</taxon>
        <taxon>Rhabditina</taxon>
        <taxon>Rhabditomorpha</taxon>
        <taxon>Strongyloidea</taxon>
        <taxon>Trichostrongylidae</taxon>
        <taxon>Haemonchus</taxon>
    </lineage>
</organism>
<protein>
    <submittedName>
        <fullName evidence="3">Uncharacterized protein</fullName>
    </submittedName>
</protein>
<name>A0A7I4YZC8_HAECO</name>
<dbReference type="Proteomes" id="UP000025227">
    <property type="component" value="Unplaced"/>
</dbReference>